<protein>
    <submittedName>
        <fullName evidence="3">Peptidoglycan DD-metalloendopeptidase family protein</fullName>
    </submittedName>
</protein>
<evidence type="ECO:0000313" key="3">
    <source>
        <dbReference type="EMBL" id="MFD2517166.1"/>
    </source>
</evidence>
<dbReference type="Gene3D" id="2.70.70.10">
    <property type="entry name" value="Glucose Permease (Domain IIA)"/>
    <property type="match status" value="1"/>
</dbReference>
<dbReference type="PANTHER" id="PTHR21666">
    <property type="entry name" value="PEPTIDASE-RELATED"/>
    <property type="match status" value="1"/>
</dbReference>
<dbReference type="CDD" id="cd12797">
    <property type="entry name" value="M23_peptidase"/>
    <property type="match status" value="1"/>
</dbReference>
<organism evidence="3 4">
    <name type="scientific">Salinimicrobium flavum</name>
    <dbReference type="NCBI Taxonomy" id="1737065"/>
    <lineage>
        <taxon>Bacteria</taxon>
        <taxon>Pseudomonadati</taxon>
        <taxon>Bacteroidota</taxon>
        <taxon>Flavobacteriia</taxon>
        <taxon>Flavobacteriales</taxon>
        <taxon>Flavobacteriaceae</taxon>
        <taxon>Salinimicrobium</taxon>
    </lineage>
</organism>
<evidence type="ECO:0000259" key="1">
    <source>
        <dbReference type="Pfam" id="PF01551"/>
    </source>
</evidence>
<dbReference type="PROSITE" id="PS51257">
    <property type="entry name" value="PROKAR_LIPOPROTEIN"/>
    <property type="match status" value="1"/>
</dbReference>
<dbReference type="InterPro" id="IPR003646">
    <property type="entry name" value="SH3-like_bac-type"/>
</dbReference>
<dbReference type="InterPro" id="IPR011055">
    <property type="entry name" value="Dup_hybrid_motif"/>
</dbReference>
<dbReference type="InterPro" id="IPR050570">
    <property type="entry name" value="Cell_wall_metabolism_enzyme"/>
</dbReference>
<accession>A0ABW5ITZ1</accession>
<dbReference type="EMBL" id="JBHULT010000006">
    <property type="protein sequence ID" value="MFD2517166.1"/>
    <property type="molecule type" value="Genomic_DNA"/>
</dbReference>
<dbReference type="SUPFAM" id="SSF51261">
    <property type="entry name" value="Duplicated hybrid motif"/>
    <property type="match status" value="1"/>
</dbReference>
<sequence length="382" mass="42695">MKRKRLFFKIPFLILLLALTGVSCSRLTKVKDLVTQPTAREKYQRDFEKNSPLLSRWEEESEKALLDSVLITLPYSEAGYFSPRTYPVYSYDITLDQGERLQVKTVTDSSHILVFLDLFQQKKTDSTSEYELIKSAEYESVGFQEEISEAGIYKLLIQPEIEADTPFSIEIYKEPTYLFPVVSAGNSAIQSYWGADRDAGRRSHEGIDIFASRGTPVIAVTAGRVSSTANKGLGGKQVWLRDSKRGHSLYYAHLDSIIAVRGMRVFPGDTLGLVGNTGNARTTAPHLHFGIYNGYRGARNPLPFVFQIQKPESIAALEVLKSDILISSVAANMRKGPSTASQIGGKTKPKDTLKLLGRTSGWYHVRQNEENFFIHQSLASPL</sequence>
<proteinExistence type="predicted"/>
<dbReference type="Pfam" id="PF08239">
    <property type="entry name" value="SH3_3"/>
    <property type="match status" value="1"/>
</dbReference>
<keyword evidence="4" id="KW-1185">Reference proteome</keyword>
<evidence type="ECO:0000259" key="2">
    <source>
        <dbReference type="Pfam" id="PF08239"/>
    </source>
</evidence>
<feature type="domain" description="M23ase beta-sheet core" evidence="1">
    <location>
        <begin position="203"/>
        <end position="294"/>
    </location>
</feature>
<gene>
    <name evidence="3" type="ORF">ACFSTG_04615</name>
</gene>
<dbReference type="Gene3D" id="2.30.30.40">
    <property type="entry name" value="SH3 Domains"/>
    <property type="match status" value="1"/>
</dbReference>
<dbReference type="InterPro" id="IPR016047">
    <property type="entry name" value="M23ase_b-sheet_dom"/>
</dbReference>
<feature type="domain" description="SH3b" evidence="2">
    <location>
        <begin position="330"/>
        <end position="368"/>
    </location>
</feature>
<dbReference type="RefSeq" id="WP_380748928.1">
    <property type="nucleotide sequence ID" value="NZ_JBHULT010000006.1"/>
</dbReference>
<dbReference type="Pfam" id="PF01551">
    <property type="entry name" value="Peptidase_M23"/>
    <property type="match status" value="1"/>
</dbReference>
<reference evidence="4" key="1">
    <citation type="journal article" date="2019" name="Int. J. Syst. Evol. Microbiol.">
        <title>The Global Catalogue of Microorganisms (GCM) 10K type strain sequencing project: providing services to taxonomists for standard genome sequencing and annotation.</title>
        <authorList>
            <consortium name="The Broad Institute Genomics Platform"/>
            <consortium name="The Broad Institute Genome Sequencing Center for Infectious Disease"/>
            <person name="Wu L."/>
            <person name="Ma J."/>
        </authorList>
    </citation>
    <scope>NUCLEOTIDE SEQUENCE [LARGE SCALE GENOMIC DNA]</scope>
    <source>
        <strain evidence="4">KCTC 42585</strain>
    </source>
</reference>
<name>A0ABW5ITZ1_9FLAO</name>
<dbReference type="Proteomes" id="UP001597468">
    <property type="component" value="Unassembled WGS sequence"/>
</dbReference>
<comment type="caution">
    <text evidence="3">The sequence shown here is derived from an EMBL/GenBank/DDBJ whole genome shotgun (WGS) entry which is preliminary data.</text>
</comment>
<dbReference type="PANTHER" id="PTHR21666:SF268">
    <property type="entry name" value="PEPTIDASE M23 DOMAIN-CONTAINING PROTEIN"/>
    <property type="match status" value="1"/>
</dbReference>
<evidence type="ECO:0000313" key="4">
    <source>
        <dbReference type="Proteomes" id="UP001597468"/>
    </source>
</evidence>